<dbReference type="GO" id="GO:0005507">
    <property type="term" value="F:copper ion binding"/>
    <property type="evidence" value="ECO:0007669"/>
    <property type="project" value="TreeGrafter"/>
</dbReference>
<dbReference type="GO" id="GO:0006879">
    <property type="term" value="P:intracellular iron ion homeostasis"/>
    <property type="evidence" value="ECO:0007669"/>
    <property type="project" value="TreeGrafter"/>
</dbReference>
<evidence type="ECO:0000313" key="2">
    <source>
        <dbReference type="EMBL" id="EON68597.1"/>
    </source>
</evidence>
<keyword evidence="3" id="KW-1185">Reference proteome</keyword>
<evidence type="ECO:0000313" key="3">
    <source>
        <dbReference type="Proteomes" id="UP000016924"/>
    </source>
</evidence>
<dbReference type="AlphaFoldDB" id="R7Z385"/>
<name>R7Z385_CONA1</name>
<reference evidence="3" key="1">
    <citation type="submission" date="2012-06" db="EMBL/GenBank/DDBJ databases">
        <title>The genome sequence of Coniosporium apollinis CBS 100218.</title>
        <authorList>
            <consortium name="The Broad Institute Genome Sequencing Platform"/>
            <person name="Cuomo C."/>
            <person name="Gorbushina A."/>
            <person name="Noack S."/>
            <person name="Walker B."/>
            <person name="Young S.K."/>
            <person name="Zeng Q."/>
            <person name="Gargeya S."/>
            <person name="Fitzgerald M."/>
            <person name="Haas B."/>
            <person name="Abouelleil A."/>
            <person name="Alvarado L."/>
            <person name="Arachchi H.M."/>
            <person name="Berlin A.M."/>
            <person name="Chapman S.B."/>
            <person name="Goldberg J."/>
            <person name="Griggs A."/>
            <person name="Gujja S."/>
            <person name="Hansen M."/>
            <person name="Howarth C."/>
            <person name="Imamovic A."/>
            <person name="Larimer J."/>
            <person name="McCowan C."/>
            <person name="Montmayeur A."/>
            <person name="Murphy C."/>
            <person name="Neiman D."/>
            <person name="Pearson M."/>
            <person name="Priest M."/>
            <person name="Roberts A."/>
            <person name="Saif S."/>
            <person name="Shea T."/>
            <person name="Sisk P."/>
            <person name="Sykes S."/>
            <person name="Wortman J."/>
            <person name="Nusbaum C."/>
            <person name="Birren B."/>
        </authorList>
    </citation>
    <scope>NUCLEOTIDE SEQUENCE [LARGE SCALE GENOMIC DNA]</scope>
    <source>
        <strain evidence="3">CBS 100218</strain>
    </source>
</reference>
<feature type="compositionally biased region" description="Polar residues" evidence="1">
    <location>
        <begin position="441"/>
        <end position="456"/>
    </location>
</feature>
<dbReference type="PANTHER" id="PTHR28088:SF5">
    <property type="entry name" value="TRANSCRIPTIONAL ACTIVATOR HAA1-RELATED"/>
    <property type="match status" value="1"/>
</dbReference>
<feature type="region of interest" description="Disordered" evidence="1">
    <location>
        <begin position="1"/>
        <end position="68"/>
    </location>
</feature>
<dbReference type="Proteomes" id="UP000016924">
    <property type="component" value="Unassembled WGS sequence"/>
</dbReference>
<dbReference type="OrthoDB" id="5600085at2759"/>
<protein>
    <recommendedName>
        <fullName evidence="4">Copper-fist domain-containing protein</fullName>
    </recommendedName>
</protein>
<dbReference type="RefSeq" id="XP_007783914.1">
    <property type="nucleotide sequence ID" value="XM_007785724.1"/>
</dbReference>
<evidence type="ECO:0000256" key="1">
    <source>
        <dbReference type="SAM" id="MobiDB-lite"/>
    </source>
</evidence>
<dbReference type="GO" id="GO:0000981">
    <property type="term" value="F:DNA-binding transcription factor activity, RNA polymerase II-specific"/>
    <property type="evidence" value="ECO:0007669"/>
    <property type="project" value="TreeGrafter"/>
</dbReference>
<dbReference type="eggNOG" id="ENOG502S7CA">
    <property type="taxonomic scope" value="Eukaryota"/>
</dbReference>
<dbReference type="EMBL" id="JH767599">
    <property type="protein sequence ID" value="EON68597.1"/>
    <property type="molecule type" value="Genomic_DNA"/>
</dbReference>
<feature type="region of interest" description="Disordered" evidence="1">
    <location>
        <begin position="431"/>
        <end position="456"/>
    </location>
</feature>
<dbReference type="STRING" id="1168221.R7Z385"/>
<feature type="compositionally biased region" description="Basic and acidic residues" evidence="1">
    <location>
        <begin position="35"/>
        <end position="44"/>
    </location>
</feature>
<dbReference type="InterPro" id="IPR051763">
    <property type="entry name" value="Copper_Homeo_Regul"/>
</dbReference>
<dbReference type="PANTHER" id="PTHR28088">
    <property type="entry name" value="TRANSCRIPTIONAL ACTIVATOR HAA1-RELATED"/>
    <property type="match status" value="1"/>
</dbReference>
<dbReference type="GeneID" id="19905166"/>
<dbReference type="GO" id="GO:0000978">
    <property type="term" value="F:RNA polymerase II cis-regulatory region sequence-specific DNA binding"/>
    <property type="evidence" value="ECO:0007669"/>
    <property type="project" value="TreeGrafter"/>
</dbReference>
<evidence type="ECO:0008006" key="4">
    <source>
        <dbReference type="Google" id="ProtNLM"/>
    </source>
</evidence>
<accession>R7Z385</accession>
<dbReference type="HOGENOM" id="CLU_493474_0_0_1"/>
<dbReference type="GO" id="GO:0006878">
    <property type="term" value="P:intracellular copper ion homeostasis"/>
    <property type="evidence" value="ECO:0007669"/>
    <property type="project" value="TreeGrafter"/>
</dbReference>
<proteinExistence type="predicted"/>
<dbReference type="GO" id="GO:0045944">
    <property type="term" value="P:positive regulation of transcription by RNA polymerase II"/>
    <property type="evidence" value="ECO:0007669"/>
    <property type="project" value="TreeGrafter"/>
</dbReference>
<feature type="region of interest" description="Disordered" evidence="1">
    <location>
        <begin position="146"/>
        <end position="197"/>
    </location>
</feature>
<dbReference type="OMA" id="WEDTPAY"/>
<feature type="compositionally biased region" description="Polar residues" evidence="1">
    <location>
        <begin position="330"/>
        <end position="349"/>
    </location>
</feature>
<gene>
    <name evidence="2" type="ORF">W97_07855</name>
</gene>
<feature type="compositionally biased region" description="Polar residues" evidence="1">
    <location>
        <begin position="183"/>
        <end position="197"/>
    </location>
</feature>
<sequence>MTPPDRELQRINPKGRPVKQCEHCRGARQSRSHHTKCECGDKKPKGSSKGEASGTPEVEGDSHPHAVDDQSCRCYSGLPCICGMKREHHDLKMPTGLSKASHPMKHRPPLTATHSEANMTVFANGHHKPYHRLNNAAHTSGVPYKIPRAHTLHGPSYHSRDHLQQTDGSENGAGQGPNADCTLPSSNDDSPFSGFGFSNRSADTLPLAPVTSGMSGDIASYDPSRSNYGFVQAPTAPGLHFDGSNEPNVDVASGLPVTRQWPWVNTDVPSASQPGYGDSSASPTGAYFATHDVDWAIPSAGFTDPSWTAWDLPLDPAKLSGGELQLLSHSGDSNLQGVPSLTASSSGAQSEIGEPGCHHDVDLWPQQQSVNTEELSAWDESFHSLPLNPSRFSSASLHVGDLRHAPTSVPANIRHSLNLDLIRPSHNGSFVKQRARAGTAESKSGHGNSSHLRQMQQLQQPSKTGFGFDGYFTSENAMSSAYATPPICSTSMSEPLFIPGSSSASMDVEPSGGAADWSSLLPNQNSGLDNSSLISLPASLPPEWNSAHLNWL</sequence>
<dbReference type="GO" id="GO:0005634">
    <property type="term" value="C:nucleus"/>
    <property type="evidence" value="ECO:0007669"/>
    <property type="project" value="TreeGrafter"/>
</dbReference>
<feature type="region of interest" description="Disordered" evidence="1">
    <location>
        <begin position="330"/>
        <end position="356"/>
    </location>
</feature>
<organism evidence="2 3">
    <name type="scientific">Coniosporium apollinis (strain CBS 100218)</name>
    <name type="common">Rock-inhabiting black yeast</name>
    <dbReference type="NCBI Taxonomy" id="1168221"/>
    <lineage>
        <taxon>Eukaryota</taxon>
        <taxon>Fungi</taxon>
        <taxon>Dikarya</taxon>
        <taxon>Ascomycota</taxon>
        <taxon>Pezizomycotina</taxon>
        <taxon>Dothideomycetes</taxon>
        <taxon>Dothideomycetes incertae sedis</taxon>
        <taxon>Coniosporium</taxon>
    </lineage>
</organism>